<dbReference type="InterPro" id="IPR049031">
    <property type="entry name" value="T2SSK_SAM-like_1st"/>
</dbReference>
<reference evidence="4 5" key="1">
    <citation type="submission" date="2024-06" db="EMBL/GenBank/DDBJ databases">
        <title>Sorghum-associated microbial communities from plants grown in Nebraska, USA.</title>
        <authorList>
            <person name="Schachtman D."/>
        </authorList>
    </citation>
    <scope>NUCLEOTIDE SEQUENCE [LARGE SCALE GENOMIC DNA]</scope>
    <source>
        <strain evidence="4 5">2709</strain>
    </source>
</reference>
<sequence length="329" mass="36107">MKRSRGAALLAAMITVALVATLAAGAMWRQWRGVEVEASERARVQSSWILNGALDWGRLVLMGDARNSTIDHLGEPWAVPLEEARLSTFLAGGEASTETEREAFLSGHIVDLQSRLNVMNLVLTSETSDGKQAIDRFRRLFELLNLPYDELESLQRNLLSARAAMRESQVQTDTDAPLMPIRFEQLTWLGLTPATLKALSPYATLLPLIDNAPTTVNLNTASAQVIYAAVPGLDLAGAERLVSARTSAYFRSASSALQTVQQSGAEPLPTNWTGVTTSFFEVRGRLRLDDIALEETSLVRRIYTPSRKVALTLWRQRTALNMATPMAGP</sequence>
<keyword evidence="1" id="KW-0472">Membrane</keyword>
<feature type="domain" description="T2SS protein K second SAM-like" evidence="2">
    <location>
        <begin position="216"/>
        <end position="266"/>
    </location>
</feature>
<comment type="caution">
    <text evidence="4">The sequence shown here is derived from an EMBL/GenBank/DDBJ whole genome shotgun (WGS) entry which is preliminary data.</text>
</comment>
<dbReference type="Pfam" id="PF03934">
    <property type="entry name" value="T2SSK"/>
    <property type="match status" value="1"/>
</dbReference>
<proteinExistence type="inferred from homology"/>
<keyword evidence="1" id="KW-0813">Transport</keyword>
<gene>
    <name evidence="4" type="ORF">ABIE13_004295</name>
</gene>
<comment type="subcellular location">
    <subcellularLocation>
        <location evidence="1">Cell inner membrane</location>
    </subcellularLocation>
</comment>
<dbReference type="EMBL" id="JBEPSH010000008">
    <property type="protein sequence ID" value="MET4579172.1"/>
    <property type="molecule type" value="Genomic_DNA"/>
</dbReference>
<dbReference type="PIRSF" id="PIRSF002786">
    <property type="entry name" value="XcpX"/>
    <property type="match status" value="1"/>
</dbReference>
<dbReference type="Pfam" id="PF21687">
    <property type="entry name" value="T2SSK_1st"/>
    <property type="match status" value="1"/>
</dbReference>
<dbReference type="Proteomes" id="UP001549320">
    <property type="component" value="Unassembled WGS sequence"/>
</dbReference>
<organism evidence="4 5">
    <name type="scientific">Ottowia thiooxydans</name>
    <dbReference type="NCBI Taxonomy" id="219182"/>
    <lineage>
        <taxon>Bacteria</taxon>
        <taxon>Pseudomonadati</taxon>
        <taxon>Pseudomonadota</taxon>
        <taxon>Betaproteobacteria</taxon>
        <taxon>Burkholderiales</taxon>
        <taxon>Comamonadaceae</taxon>
        <taxon>Ottowia</taxon>
    </lineage>
</organism>
<protein>
    <recommendedName>
        <fullName evidence="1">Type II secretion system protein K</fullName>
    </recommendedName>
</protein>
<evidence type="ECO:0000313" key="4">
    <source>
        <dbReference type="EMBL" id="MET4579172.1"/>
    </source>
</evidence>
<evidence type="ECO:0000259" key="3">
    <source>
        <dbReference type="Pfam" id="PF21687"/>
    </source>
</evidence>
<keyword evidence="5" id="KW-1185">Reference proteome</keyword>
<comment type="similarity">
    <text evidence="1">Belongs to the GSP K family.</text>
</comment>
<name>A0ABV2QE15_9BURK</name>
<dbReference type="InterPro" id="IPR049179">
    <property type="entry name" value="T2SSK_SAM-like_2nd"/>
</dbReference>
<evidence type="ECO:0000259" key="2">
    <source>
        <dbReference type="Pfam" id="PF03934"/>
    </source>
</evidence>
<dbReference type="InterPro" id="IPR005628">
    <property type="entry name" value="GspK"/>
</dbReference>
<dbReference type="RefSeq" id="WP_354447011.1">
    <property type="nucleotide sequence ID" value="NZ_JBEPSH010000008.1"/>
</dbReference>
<keyword evidence="1" id="KW-0997">Cell inner membrane</keyword>
<dbReference type="Gene3D" id="3.30.1300.30">
    <property type="entry name" value="GSPII I/J protein-like"/>
    <property type="match status" value="1"/>
</dbReference>
<feature type="domain" description="T2SS protein K first SAM-like" evidence="3">
    <location>
        <begin position="114"/>
        <end position="207"/>
    </location>
</feature>
<dbReference type="NCBIfam" id="NF037980">
    <property type="entry name" value="T2SS_GspK"/>
    <property type="match status" value="1"/>
</dbReference>
<accession>A0ABV2QE15</accession>
<evidence type="ECO:0000313" key="5">
    <source>
        <dbReference type="Proteomes" id="UP001549320"/>
    </source>
</evidence>
<evidence type="ECO:0000256" key="1">
    <source>
        <dbReference type="PIRNR" id="PIRNR002786"/>
    </source>
</evidence>
<keyword evidence="1" id="KW-1003">Cell membrane</keyword>